<accession>A0A401HNX0</accession>
<dbReference type="PIRSF" id="PIRSF005357">
    <property type="entry name" value="UCP005357"/>
    <property type="match status" value="1"/>
</dbReference>
<dbReference type="PANTHER" id="PTHR39662">
    <property type="entry name" value="DUF354 DOMAIN-CONTAINING PROTEIN-RELATED"/>
    <property type="match status" value="1"/>
</dbReference>
<protein>
    <recommendedName>
        <fullName evidence="3">DUF354 domain-containing protein</fullName>
    </recommendedName>
</protein>
<comment type="caution">
    <text evidence="1">The sequence shown here is derived from an EMBL/GenBank/DDBJ whole genome shotgun (WGS) entry which is preliminary data.</text>
</comment>
<dbReference type="PANTHER" id="PTHR39662:SF1">
    <property type="entry name" value="DUF354 DOMAIN-CONTAINING PROTEIN"/>
    <property type="match status" value="1"/>
</dbReference>
<dbReference type="InterPro" id="IPR007152">
    <property type="entry name" value="DUF354"/>
</dbReference>
<sequence>MMDVWIDFTNSPHVHYFSQLIRRFEREGIEYFITYRRFKNLESIVKLYSYNSCPILVGSHGERLEEKLINSAERIIKLTKIVLENNPQVAIAKHSVELPRVAFGLNIPTIFVVDNEYAEAQNRLTLPIVDEIITPQGTNRCLLRRQGGENFLTFEGTCEVAHVNSRLNNVLPLDREIVEKMGLSRDLPLIVMRPCPNSSYCNGKRDILPYIIRELKRVVDCNIVVFPRSEKQKRTYSLLGATIPEVVDTISLLYHADVMVGAGGTMNREAAVIGVPTVSCYPECILGVDNYLIERGRMVHLLSVKEIVSYIEDNIGKRNNSINLEDPTDLMFERVCKYLKR</sequence>
<dbReference type="Pfam" id="PF04007">
    <property type="entry name" value="DUF354"/>
    <property type="match status" value="1"/>
</dbReference>
<gene>
    <name evidence="1" type="ORF">MHHB_P0171</name>
</gene>
<dbReference type="Proteomes" id="UP000290527">
    <property type="component" value="Unassembled WGS sequence"/>
</dbReference>
<dbReference type="AlphaFoldDB" id="A0A401HNX0"/>
<dbReference type="SUPFAM" id="SSF53756">
    <property type="entry name" value="UDP-Glycosyltransferase/glycogen phosphorylase"/>
    <property type="match status" value="1"/>
</dbReference>
<keyword evidence="2" id="KW-1185">Reference proteome</keyword>
<proteinExistence type="predicted"/>
<dbReference type="EMBL" id="BFAX01000001">
    <property type="protein sequence ID" value="GBF35946.1"/>
    <property type="molecule type" value="Genomic_DNA"/>
</dbReference>
<evidence type="ECO:0000313" key="2">
    <source>
        <dbReference type="Proteomes" id="UP000290527"/>
    </source>
</evidence>
<reference evidence="1 2" key="1">
    <citation type="journal article" date="2019" name="Int. J. Syst. Evol. Microbiol.">
        <title>Methanofervidicoccus abyssi gen. nov., sp. nov., a hydrogenotrophic methanogen, isolated from a hydrothermal vent chimney in the Mid-Cayman Spreading Center, the Caribbean Sea.</title>
        <authorList>
            <person name="Sakai S."/>
            <person name="Takaki Y."/>
            <person name="Miyazaki M."/>
            <person name="Ogawara M."/>
            <person name="Yanagawa K."/>
            <person name="Miyazaki J."/>
            <person name="Takai K."/>
        </authorList>
    </citation>
    <scope>NUCLEOTIDE SEQUENCE [LARGE SCALE GENOMIC DNA]</scope>
    <source>
        <strain evidence="1 2">HHB</strain>
    </source>
</reference>
<name>A0A401HNX0_9EURY</name>
<evidence type="ECO:0000313" key="1">
    <source>
        <dbReference type="EMBL" id="GBF35946.1"/>
    </source>
</evidence>
<evidence type="ECO:0008006" key="3">
    <source>
        <dbReference type="Google" id="ProtNLM"/>
    </source>
</evidence>
<organism evidence="1 2">
    <name type="scientific">Methanofervidicoccus abyssi</name>
    <dbReference type="NCBI Taxonomy" id="2082189"/>
    <lineage>
        <taxon>Archaea</taxon>
        <taxon>Methanobacteriati</taxon>
        <taxon>Methanobacteriota</taxon>
        <taxon>Methanomada group</taxon>
        <taxon>Methanococci</taxon>
        <taxon>Methanococcales</taxon>
        <taxon>Methanofervidicoccus</taxon>
    </lineage>
</organism>